<proteinExistence type="predicted"/>
<feature type="compositionally biased region" description="Basic residues" evidence="1">
    <location>
        <begin position="37"/>
        <end position="48"/>
    </location>
</feature>
<evidence type="ECO:0000256" key="1">
    <source>
        <dbReference type="SAM" id="MobiDB-lite"/>
    </source>
</evidence>
<accession>A0A1C4V7R2</accession>
<keyword evidence="3" id="KW-1185">Reference proteome</keyword>
<dbReference type="EMBL" id="LT607411">
    <property type="protein sequence ID" value="SCE79916.1"/>
    <property type="molecule type" value="Genomic_DNA"/>
</dbReference>
<organism evidence="2 3">
    <name type="scientific">Micromonospora viridifaciens</name>
    <dbReference type="NCBI Taxonomy" id="1881"/>
    <lineage>
        <taxon>Bacteria</taxon>
        <taxon>Bacillati</taxon>
        <taxon>Actinomycetota</taxon>
        <taxon>Actinomycetes</taxon>
        <taxon>Micromonosporales</taxon>
        <taxon>Micromonosporaceae</taxon>
        <taxon>Micromonospora</taxon>
    </lineage>
</organism>
<dbReference type="Gene3D" id="6.10.250.660">
    <property type="match status" value="1"/>
</dbReference>
<dbReference type="NCBIfam" id="TIGR03544">
    <property type="entry name" value="DivI1A_domain"/>
    <property type="match status" value="1"/>
</dbReference>
<reference evidence="3" key="1">
    <citation type="submission" date="2016-06" db="EMBL/GenBank/DDBJ databases">
        <authorList>
            <person name="Varghese N."/>
            <person name="Submissions Spin"/>
        </authorList>
    </citation>
    <scope>NUCLEOTIDE SEQUENCE [LARGE SCALE GENOMIC DNA]</scope>
    <source>
        <strain evidence="3">DSM 43909</strain>
    </source>
</reference>
<dbReference type="Proteomes" id="UP000198242">
    <property type="component" value="Chromosome I"/>
</dbReference>
<evidence type="ECO:0000313" key="3">
    <source>
        <dbReference type="Proteomes" id="UP000198242"/>
    </source>
</evidence>
<dbReference type="AlphaFoldDB" id="A0A1C4V7R2"/>
<name>A0A1C4V7R2_MICVI</name>
<gene>
    <name evidence="2" type="ORF">GA0074695_1213</name>
</gene>
<dbReference type="InterPro" id="IPR019933">
    <property type="entry name" value="DivIVA_domain"/>
</dbReference>
<dbReference type="RefSeq" id="WP_089005340.1">
    <property type="nucleotide sequence ID" value="NZ_LT607411.1"/>
</dbReference>
<feature type="region of interest" description="Disordered" evidence="1">
    <location>
        <begin position="1"/>
        <end position="50"/>
    </location>
</feature>
<sequence length="105" mass="12152">MRAFFQGLRRNERPAAGPTTTAYRSSAYLPLSPSQVRQRRFRPTRVGRRGLDPDEVREFLDRVADDLAAAYRALGDSRQETVRIKDALRRWQSEQAQRANAGQYR</sequence>
<evidence type="ECO:0000313" key="2">
    <source>
        <dbReference type="EMBL" id="SCE79916.1"/>
    </source>
</evidence>
<dbReference type="OrthoDB" id="3394784at2"/>
<protein>
    <submittedName>
        <fullName evidence="2">DivIVA domain-containing protein</fullName>
    </submittedName>
</protein>